<reference evidence="6 7" key="1">
    <citation type="submission" date="2024-11" db="EMBL/GenBank/DDBJ databases">
        <title>Adaptive evolution of stress response genes in parasites aligns with host niche diversity.</title>
        <authorList>
            <person name="Hahn C."/>
            <person name="Resl P."/>
        </authorList>
    </citation>
    <scope>NUCLEOTIDE SEQUENCE [LARGE SCALE GENOMIC DNA]</scope>
    <source>
        <strain evidence="6">EGGRZ-B1_66</strain>
        <tissue evidence="6">Body</tissue>
    </source>
</reference>
<name>A0ABD2QNR7_9PLAT</name>
<evidence type="ECO:0000256" key="3">
    <source>
        <dbReference type="PIRSR" id="PIRSR601952-2"/>
    </source>
</evidence>
<dbReference type="InterPro" id="IPR017850">
    <property type="entry name" value="Alkaline_phosphatase_core_sf"/>
</dbReference>
<comment type="cofactor">
    <cofactor evidence="3">
        <name>Zn(2+)</name>
        <dbReference type="ChEBI" id="CHEBI:29105"/>
    </cofactor>
    <text evidence="3">Binds 2 Zn(2+) ions.</text>
</comment>
<dbReference type="PANTHER" id="PTHR11596:SF5">
    <property type="entry name" value="ALKALINE PHOSPHATASE"/>
    <property type="match status" value="1"/>
</dbReference>
<keyword evidence="2" id="KW-0597">Phosphoprotein</keyword>
<dbReference type="InterPro" id="IPR001952">
    <property type="entry name" value="Alkaline_phosphatase"/>
</dbReference>
<dbReference type="EC" id="3.1.3.1" evidence="1"/>
<dbReference type="PRINTS" id="PR00113">
    <property type="entry name" value="ALKPHPHTASE"/>
</dbReference>
<dbReference type="Proteomes" id="UP001626550">
    <property type="component" value="Unassembled WGS sequence"/>
</dbReference>
<evidence type="ECO:0000256" key="1">
    <source>
        <dbReference type="ARBA" id="ARBA00012647"/>
    </source>
</evidence>
<dbReference type="AlphaFoldDB" id="A0ABD2QNR7"/>
<evidence type="ECO:0000256" key="2">
    <source>
        <dbReference type="ARBA" id="ARBA00022553"/>
    </source>
</evidence>
<dbReference type="SUPFAM" id="SSF53649">
    <property type="entry name" value="Alkaline phosphatase-like"/>
    <property type="match status" value="1"/>
</dbReference>
<comment type="similarity">
    <text evidence="4">Belongs to the alkaline phosphatase family.</text>
</comment>
<keyword evidence="5" id="KW-0732">Signal</keyword>
<keyword evidence="3" id="KW-0479">Metal-binding</keyword>
<feature type="binding site" evidence="3">
    <location>
        <position position="186"/>
    </location>
    <ligand>
        <name>Mg(2+)</name>
        <dbReference type="ChEBI" id="CHEBI:18420"/>
    </ligand>
</feature>
<evidence type="ECO:0000256" key="4">
    <source>
        <dbReference type="RuleBase" id="RU003946"/>
    </source>
</evidence>
<organism evidence="6 7">
    <name type="scientific">Cichlidogyrus casuarinus</name>
    <dbReference type="NCBI Taxonomy" id="1844966"/>
    <lineage>
        <taxon>Eukaryota</taxon>
        <taxon>Metazoa</taxon>
        <taxon>Spiralia</taxon>
        <taxon>Lophotrochozoa</taxon>
        <taxon>Platyhelminthes</taxon>
        <taxon>Monogenea</taxon>
        <taxon>Monopisthocotylea</taxon>
        <taxon>Dactylogyridea</taxon>
        <taxon>Ancyrocephalidae</taxon>
        <taxon>Cichlidogyrus</taxon>
    </lineage>
</organism>
<evidence type="ECO:0000313" key="6">
    <source>
        <dbReference type="EMBL" id="KAL3321139.1"/>
    </source>
</evidence>
<dbReference type="SMART" id="SM00098">
    <property type="entry name" value="alkPPc"/>
    <property type="match status" value="1"/>
</dbReference>
<gene>
    <name evidence="6" type="ORF">Ciccas_000172</name>
</gene>
<keyword evidence="3" id="KW-0460">Magnesium</keyword>
<comment type="cofactor">
    <cofactor evidence="3">
        <name>Mg(2+)</name>
        <dbReference type="ChEBI" id="CHEBI:18420"/>
    </cofactor>
    <text evidence="3">Binds 1 Mg(2+) ion.</text>
</comment>
<feature type="signal peptide" evidence="5">
    <location>
        <begin position="1"/>
        <end position="18"/>
    </location>
</feature>
<keyword evidence="3" id="KW-0862">Zinc</keyword>
<evidence type="ECO:0000313" key="7">
    <source>
        <dbReference type="Proteomes" id="UP001626550"/>
    </source>
</evidence>
<dbReference type="EMBL" id="JBJKFK010000009">
    <property type="protein sequence ID" value="KAL3321139.1"/>
    <property type="molecule type" value="Genomic_DNA"/>
</dbReference>
<feature type="binding site" evidence="3">
    <location>
        <position position="69"/>
    </location>
    <ligand>
        <name>Zn(2+)</name>
        <dbReference type="ChEBI" id="CHEBI:29105"/>
        <label>2</label>
    </ligand>
</feature>
<evidence type="ECO:0000256" key="5">
    <source>
        <dbReference type="SAM" id="SignalP"/>
    </source>
</evidence>
<dbReference type="PANTHER" id="PTHR11596">
    <property type="entry name" value="ALKALINE PHOSPHATASE"/>
    <property type="match status" value="1"/>
</dbReference>
<feature type="binding site" evidence="3">
    <location>
        <position position="69"/>
    </location>
    <ligand>
        <name>Mg(2+)</name>
        <dbReference type="ChEBI" id="CHEBI:18420"/>
    </ligand>
</feature>
<proteinExistence type="inferred from homology"/>
<dbReference type="GO" id="GO:0004035">
    <property type="term" value="F:alkaline phosphatase activity"/>
    <property type="evidence" value="ECO:0007669"/>
    <property type="project" value="UniProtKB-EC"/>
</dbReference>
<accession>A0ABD2QNR7</accession>
<dbReference type="Gene3D" id="3.40.720.10">
    <property type="entry name" value="Alkaline Phosphatase, subunit A"/>
    <property type="match status" value="2"/>
</dbReference>
<feature type="chain" id="PRO_5044744113" description="alkaline phosphatase" evidence="5">
    <location>
        <begin position="19"/>
        <end position="431"/>
    </location>
</feature>
<dbReference type="Pfam" id="PF00245">
    <property type="entry name" value="Alk_phosphatase"/>
    <property type="match status" value="2"/>
</dbReference>
<protein>
    <recommendedName>
        <fullName evidence="1">alkaline phosphatase</fullName>
        <ecNumber evidence="1">3.1.3.1</ecNumber>
    </recommendedName>
</protein>
<comment type="caution">
    <text evidence="6">The sequence shown here is derived from an EMBL/GenBank/DDBJ whole genome shotgun (WGS) entry which is preliminary data.</text>
</comment>
<keyword evidence="7" id="KW-1185">Reference proteome</keyword>
<sequence>MHHSLKIICFVLALAVLAFVNEDEERLVEFWAAKATKSLRRTWKEELQFKYTRGGARKRPKNVILVMLDGLGVTTAARTAIYKSNYHGSTAYSGAPPVWETFPSMGFLKTYSLDSYAGDLASGSTAFFHGHKANIGTVGLNGRIRAVKEHLKYAKQLDDSESILRIMKALEWKVGIVTNGVVTAGTIAPLFACNPLVNFQVDSKIPSALETKLKDTAFQLLQNSNLWDIVLGGGSEYFYKNVDEDFFHTTAAEHCLESKPSVHLSTHMIMGNVEAASAYVDFEESLTKLVDEVNFNETLLIVTSTTAPAFLMSGAKSRLDPLFNYDSFMPTPLDGVDFNGMFYASGPKPENPHTGRKTRMDYSNIERNKFAFAQESYADFWQNLNSGEDVPIFAKGPFQEVFRGVHDNTFMYHAIKWIFCISPFESEQHCC</sequence>